<reference evidence="4" key="1">
    <citation type="journal article" date="2019" name="Int. J. Syst. Evol. Microbiol.">
        <title>The Global Catalogue of Microorganisms (GCM) 10K type strain sequencing project: providing services to taxonomists for standard genome sequencing and annotation.</title>
        <authorList>
            <consortium name="The Broad Institute Genomics Platform"/>
            <consortium name="The Broad Institute Genome Sequencing Center for Infectious Disease"/>
            <person name="Wu L."/>
            <person name="Ma J."/>
        </authorList>
    </citation>
    <scope>NUCLEOTIDE SEQUENCE [LARGE SCALE GENOMIC DNA]</scope>
    <source>
        <strain evidence="4">DT72</strain>
    </source>
</reference>
<dbReference type="Pfam" id="PF03779">
    <property type="entry name" value="SPW"/>
    <property type="match status" value="1"/>
</dbReference>
<keyword evidence="1" id="KW-0472">Membrane</keyword>
<organism evidence="3 4">
    <name type="scientific">Rhodococcus gannanensis</name>
    <dbReference type="NCBI Taxonomy" id="1960308"/>
    <lineage>
        <taxon>Bacteria</taxon>
        <taxon>Bacillati</taxon>
        <taxon>Actinomycetota</taxon>
        <taxon>Actinomycetes</taxon>
        <taxon>Mycobacteriales</taxon>
        <taxon>Nocardiaceae</taxon>
        <taxon>Rhodococcus</taxon>
    </lineage>
</organism>
<dbReference type="RefSeq" id="WP_378487347.1">
    <property type="nucleotide sequence ID" value="NZ_JBHUFB010000020.1"/>
</dbReference>
<comment type="caution">
    <text evidence="3">The sequence shown here is derived from an EMBL/GenBank/DDBJ whole genome shotgun (WGS) entry which is preliminary data.</text>
</comment>
<evidence type="ECO:0000259" key="2">
    <source>
        <dbReference type="Pfam" id="PF03779"/>
    </source>
</evidence>
<evidence type="ECO:0000313" key="3">
    <source>
        <dbReference type="EMBL" id="MFD1814884.1"/>
    </source>
</evidence>
<evidence type="ECO:0000256" key="1">
    <source>
        <dbReference type="SAM" id="Phobius"/>
    </source>
</evidence>
<feature type="transmembrane region" description="Helical" evidence="1">
    <location>
        <begin position="33"/>
        <end position="52"/>
    </location>
</feature>
<dbReference type="InterPro" id="IPR005530">
    <property type="entry name" value="SPW"/>
</dbReference>
<feature type="transmembrane region" description="Helical" evidence="1">
    <location>
        <begin position="12"/>
        <end position="27"/>
    </location>
</feature>
<dbReference type="EMBL" id="JBHUFB010000020">
    <property type="protein sequence ID" value="MFD1814884.1"/>
    <property type="molecule type" value="Genomic_DNA"/>
</dbReference>
<feature type="transmembrane region" description="Helical" evidence="1">
    <location>
        <begin position="83"/>
        <end position="105"/>
    </location>
</feature>
<gene>
    <name evidence="3" type="ORF">ACFSJG_21910</name>
</gene>
<proteinExistence type="predicted"/>
<name>A0ABW4P9G7_9NOCA</name>
<sequence length="125" mass="13085">MNADMRRWQDWAAVVIGAVVALSPLWVDTNTAAMWSMIVLGVLVAVAGLANMTSPDMDMVVWAMGVLGVLLFVAPWVTGYADFGGAAWTSWIGGALTVLTALVAMPEGSRMHIGHHHGGGVASHG</sequence>
<accession>A0ABW4P9G7</accession>
<feature type="transmembrane region" description="Helical" evidence="1">
    <location>
        <begin position="59"/>
        <end position="77"/>
    </location>
</feature>
<evidence type="ECO:0000313" key="4">
    <source>
        <dbReference type="Proteomes" id="UP001597286"/>
    </source>
</evidence>
<keyword evidence="1" id="KW-0812">Transmembrane</keyword>
<feature type="domain" description="SPW repeat-containing integral membrane" evidence="2">
    <location>
        <begin position="8"/>
        <end position="102"/>
    </location>
</feature>
<dbReference type="Proteomes" id="UP001597286">
    <property type="component" value="Unassembled WGS sequence"/>
</dbReference>
<protein>
    <submittedName>
        <fullName evidence="3">SPW repeat protein</fullName>
    </submittedName>
</protein>
<keyword evidence="4" id="KW-1185">Reference proteome</keyword>
<keyword evidence="1" id="KW-1133">Transmembrane helix</keyword>